<dbReference type="Pfam" id="PF02687">
    <property type="entry name" value="FtsX"/>
    <property type="match status" value="1"/>
</dbReference>
<evidence type="ECO:0000259" key="8">
    <source>
        <dbReference type="Pfam" id="PF02687"/>
    </source>
</evidence>
<feature type="transmembrane region" description="Helical" evidence="7">
    <location>
        <begin position="342"/>
        <end position="368"/>
    </location>
</feature>
<feature type="domain" description="ABC3 transporter permease C-terminal" evidence="8">
    <location>
        <begin position="300"/>
        <end position="413"/>
    </location>
</feature>
<dbReference type="EMBL" id="CP066065">
    <property type="protein sequence ID" value="QQC44796.1"/>
    <property type="molecule type" value="Genomic_DNA"/>
</dbReference>
<keyword evidence="4 7" id="KW-1133">Transmembrane helix</keyword>
<gene>
    <name evidence="10" type="ORF">I6H42_08855</name>
</gene>
<dbReference type="AlphaFoldDB" id="A0AAP9Y9Q9"/>
<sequence length="421" mass="44413">MLRGTLTRRGNRHLMIALTIALGACVATSMLSVMFNVGDKVNQELKSYGANIVVRPQGAAVLNDLYSTGESSESRTYLRESELGSIKTIFWTYNILDFAPLLSVSATDASGARVPTTGTWFGHHLELATGESVDTGLDKLRGWWGIDGAWPTDDDATGAIIGATYAADKGLSVGGSFTLTRGQASREFTVRGVVTTGDDADRGVYIQLAAAQELIGREGAVGSVEVSALTTPDNDLARKAAKNPNSLSVSEKETWYCTAYVSSIAYQIEEVMTDSVARPVRQVAQSEGTILEKTQLLMVLVTVLALIASALAIANLVTAGVMERSSEIGLMKAVGAKDKQIIALFLTETIVVGLVGGVIGYCAGLGLAQAIGYMVFHSSIAFAPVVVGLVAVLVIIVVLGASIPAIRYLLRLNAAEVLHGR</sequence>
<evidence type="ECO:0000256" key="6">
    <source>
        <dbReference type="ARBA" id="ARBA00038076"/>
    </source>
</evidence>
<keyword evidence="2" id="KW-1003">Cell membrane</keyword>
<accession>A0AAP9Y9Q9</accession>
<evidence type="ECO:0000256" key="1">
    <source>
        <dbReference type="ARBA" id="ARBA00004651"/>
    </source>
</evidence>
<dbReference type="InterPro" id="IPR003838">
    <property type="entry name" value="ABC3_permease_C"/>
</dbReference>
<keyword evidence="11" id="KW-1185">Reference proteome</keyword>
<evidence type="ECO:0000256" key="3">
    <source>
        <dbReference type="ARBA" id="ARBA00022692"/>
    </source>
</evidence>
<protein>
    <submittedName>
        <fullName evidence="10">ABC transporter permease</fullName>
    </submittedName>
</protein>
<feature type="transmembrane region" description="Helical" evidence="7">
    <location>
        <begin position="296"/>
        <end position="321"/>
    </location>
</feature>
<evidence type="ECO:0000259" key="9">
    <source>
        <dbReference type="Pfam" id="PF12704"/>
    </source>
</evidence>
<evidence type="ECO:0000313" key="11">
    <source>
        <dbReference type="Proteomes" id="UP000595220"/>
    </source>
</evidence>
<dbReference type="RefSeq" id="WP_074633091.1">
    <property type="nucleotide sequence ID" value="NZ_CP066065.1"/>
</dbReference>
<proteinExistence type="inferred from homology"/>
<comment type="subcellular location">
    <subcellularLocation>
        <location evidence="1">Cell membrane</location>
        <topology evidence="1">Multi-pass membrane protein</topology>
    </subcellularLocation>
</comment>
<dbReference type="GO" id="GO:0022857">
    <property type="term" value="F:transmembrane transporter activity"/>
    <property type="evidence" value="ECO:0007669"/>
    <property type="project" value="TreeGrafter"/>
</dbReference>
<keyword evidence="3 7" id="KW-0812">Transmembrane</keyword>
<evidence type="ECO:0000313" key="10">
    <source>
        <dbReference type="EMBL" id="QQC44796.1"/>
    </source>
</evidence>
<feature type="transmembrane region" description="Helical" evidence="7">
    <location>
        <begin position="380"/>
        <end position="403"/>
    </location>
</feature>
<dbReference type="InterPro" id="IPR050250">
    <property type="entry name" value="Macrolide_Exporter_MacB"/>
</dbReference>
<reference evidence="10 11" key="1">
    <citation type="submission" date="2020-12" db="EMBL/GenBank/DDBJ databases">
        <title>FDA dAtabase for Regulatory Grade micrObial Sequences (FDA-ARGOS): Supporting development and validation of Infectious Disease Dx tests.</title>
        <authorList>
            <person name="Sproer C."/>
            <person name="Gronow S."/>
            <person name="Severitt S."/>
            <person name="Schroder I."/>
            <person name="Tallon L."/>
            <person name="Sadzewicz L."/>
            <person name="Zhao X."/>
            <person name="Boylan J."/>
            <person name="Ott S."/>
            <person name="Bowen H."/>
            <person name="Vavikolanu K."/>
            <person name="Mehta A."/>
            <person name="Aluvathingal J."/>
            <person name="Nadendla S."/>
            <person name="Lowell S."/>
            <person name="Myers T."/>
            <person name="Yan Y."/>
            <person name="Sichtig H."/>
        </authorList>
    </citation>
    <scope>NUCLEOTIDE SEQUENCE [LARGE SCALE GENOMIC DNA]</scope>
    <source>
        <strain evidence="10 11">FDAARGOS_985</strain>
    </source>
</reference>
<dbReference type="PANTHER" id="PTHR30572">
    <property type="entry name" value="MEMBRANE COMPONENT OF TRANSPORTER-RELATED"/>
    <property type="match status" value="1"/>
</dbReference>
<name>A0AAP9Y9Q9_9ACTO</name>
<dbReference type="InterPro" id="IPR025857">
    <property type="entry name" value="MacB_PCD"/>
</dbReference>
<evidence type="ECO:0000256" key="4">
    <source>
        <dbReference type="ARBA" id="ARBA00022989"/>
    </source>
</evidence>
<dbReference type="PROSITE" id="PS51257">
    <property type="entry name" value="PROKAR_LIPOPROTEIN"/>
    <property type="match status" value="1"/>
</dbReference>
<feature type="domain" description="MacB-like periplasmic core" evidence="9">
    <location>
        <begin position="15"/>
        <end position="228"/>
    </location>
</feature>
<keyword evidence="5 7" id="KW-0472">Membrane</keyword>
<comment type="similarity">
    <text evidence="6">Belongs to the ABC-4 integral membrane protein family.</text>
</comment>
<dbReference type="Proteomes" id="UP000595220">
    <property type="component" value="Chromosome"/>
</dbReference>
<feature type="transmembrane region" description="Helical" evidence="7">
    <location>
        <begin position="12"/>
        <end position="35"/>
    </location>
</feature>
<evidence type="ECO:0000256" key="5">
    <source>
        <dbReference type="ARBA" id="ARBA00023136"/>
    </source>
</evidence>
<evidence type="ECO:0000256" key="7">
    <source>
        <dbReference type="SAM" id="Phobius"/>
    </source>
</evidence>
<dbReference type="Pfam" id="PF12704">
    <property type="entry name" value="MacB_PCD"/>
    <property type="match status" value="1"/>
</dbReference>
<evidence type="ECO:0000256" key="2">
    <source>
        <dbReference type="ARBA" id="ARBA00022475"/>
    </source>
</evidence>
<organism evidence="10 11">
    <name type="scientific">Schaalia meyeri</name>
    <dbReference type="NCBI Taxonomy" id="52773"/>
    <lineage>
        <taxon>Bacteria</taxon>
        <taxon>Bacillati</taxon>
        <taxon>Actinomycetota</taxon>
        <taxon>Actinomycetes</taxon>
        <taxon>Actinomycetales</taxon>
        <taxon>Actinomycetaceae</taxon>
        <taxon>Schaalia</taxon>
    </lineage>
</organism>
<dbReference type="PANTHER" id="PTHR30572:SF4">
    <property type="entry name" value="ABC TRANSPORTER PERMEASE YTRF"/>
    <property type="match status" value="1"/>
</dbReference>
<dbReference type="GO" id="GO:0005886">
    <property type="term" value="C:plasma membrane"/>
    <property type="evidence" value="ECO:0007669"/>
    <property type="project" value="UniProtKB-SubCell"/>
</dbReference>